<dbReference type="KEGG" id="smam:Mal15_38720"/>
<reference evidence="1 2" key="1">
    <citation type="submission" date="2019-02" db="EMBL/GenBank/DDBJ databases">
        <title>Planctomycetal bacteria perform biofilm scaping via a novel small molecule.</title>
        <authorList>
            <person name="Jeske O."/>
            <person name="Boedeker C."/>
            <person name="Wiegand S."/>
            <person name="Breitling P."/>
            <person name="Kallscheuer N."/>
            <person name="Jogler M."/>
            <person name="Rohde M."/>
            <person name="Petersen J."/>
            <person name="Medema M.H."/>
            <person name="Surup F."/>
            <person name="Jogler C."/>
        </authorList>
    </citation>
    <scope>NUCLEOTIDE SEQUENCE [LARGE SCALE GENOMIC DNA]</scope>
    <source>
        <strain evidence="1 2">Mal15</strain>
    </source>
</reference>
<name>A0A5B9MJM6_9BACT</name>
<evidence type="ECO:0000313" key="1">
    <source>
        <dbReference type="EMBL" id="QEF99805.1"/>
    </source>
</evidence>
<gene>
    <name evidence="1" type="ORF">Mal15_38720</name>
</gene>
<protein>
    <submittedName>
        <fullName evidence="1">Uncharacterized protein</fullName>
    </submittedName>
</protein>
<accession>A0A5B9MJM6</accession>
<sequence length="58" mass="6510">MCKAGRGGSVERFWGPGRELLTHKATAQTLMDWAFAHQRHHLSDPIDTLECTLHRAAP</sequence>
<organism evidence="1 2">
    <name type="scientific">Stieleria maiorica</name>
    <dbReference type="NCBI Taxonomy" id="2795974"/>
    <lineage>
        <taxon>Bacteria</taxon>
        <taxon>Pseudomonadati</taxon>
        <taxon>Planctomycetota</taxon>
        <taxon>Planctomycetia</taxon>
        <taxon>Pirellulales</taxon>
        <taxon>Pirellulaceae</taxon>
        <taxon>Stieleria</taxon>
    </lineage>
</organism>
<dbReference type="EMBL" id="CP036264">
    <property type="protein sequence ID" value="QEF99805.1"/>
    <property type="molecule type" value="Genomic_DNA"/>
</dbReference>
<keyword evidence="2" id="KW-1185">Reference proteome</keyword>
<evidence type="ECO:0000313" key="2">
    <source>
        <dbReference type="Proteomes" id="UP000321353"/>
    </source>
</evidence>
<proteinExistence type="predicted"/>
<dbReference type="Proteomes" id="UP000321353">
    <property type="component" value="Chromosome"/>
</dbReference>
<dbReference type="AlphaFoldDB" id="A0A5B9MJM6"/>